<keyword evidence="1" id="KW-1133">Transmembrane helix</keyword>
<comment type="caution">
    <text evidence="2">The sequence shown here is derived from an EMBL/GenBank/DDBJ whole genome shotgun (WGS) entry which is preliminary data.</text>
</comment>
<feature type="transmembrane region" description="Helical" evidence="1">
    <location>
        <begin position="5"/>
        <end position="24"/>
    </location>
</feature>
<keyword evidence="1" id="KW-0472">Membrane</keyword>
<evidence type="ECO:0000313" key="2">
    <source>
        <dbReference type="EMBL" id="PAB58958.1"/>
    </source>
</evidence>
<name>A0A267MJ67_9FIRM</name>
<dbReference type="EMBL" id="NIBG01000010">
    <property type="protein sequence ID" value="PAB58958.1"/>
    <property type="molecule type" value="Genomic_DNA"/>
</dbReference>
<proteinExistence type="predicted"/>
<accession>A0A267MJ67</accession>
<organism evidence="2 3">
    <name type="scientific">Anaeromicrobium sediminis</name>
    <dbReference type="NCBI Taxonomy" id="1478221"/>
    <lineage>
        <taxon>Bacteria</taxon>
        <taxon>Bacillati</taxon>
        <taxon>Bacillota</taxon>
        <taxon>Clostridia</taxon>
        <taxon>Peptostreptococcales</taxon>
        <taxon>Thermotaleaceae</taxon>
        <taxon>Anaeromicrobium</taxon>
    </lineage>
</organism>
<reference evidence="2 3" key="1">
    <citation type="submission" date="2017-06" db="EMBL/GenBank/DDBJ databases">
        <title>Draft genome sequence of anaerobic fermentative bacterium Anaeromicrobium sediminis DY2726D isolated from West Pacific Ocean sediments.</title>
        <authorList>
            <person name="Zeng X."/>
        </authorList>
    </citation>
    <scope>NUCLEOTIDE SEQUENCE [LARGE SCALE GENOMIC DNA]</scope>
    <source>
        <strain evidence="2 3">DY2726D</strain>
    </source>
</reference>
<dbReference type="Proteomes" id="UP000216024">
    <property type="component" value="Unassembled WGS sequence"/>
</dbReference>
<evidence type="ECO:0000313" key="3">
    <source>
        <dbReference type="Proteomes" id="UP000216024"/>
    </source>
</evidence>
<keyword evidence="1" id="KW-0812">Transmembrane</keyword>
<protein>
    <submittedName>
        <fullName evidence="2">Uncharacterized protein</fullName>
    </submittedName>
</protein>
<evidence type="ECO:0000256" key="1">
    <source>
        <dbReference type="SAM" id="Phobius"/>
    </source>
</evidence>
<dbReference type="AlphaFoldDB" id="A0A267MJ67"/>
<keyword evidence="3" id="KW-1185">Reference proteome</keyword>
<sequence>MLYRIFIFLILISFSFFFIGLYMVPTSNPYISTFKSYIVDDLKISMDMIDNYNSDDISIKNESRKKIINTTLKNLNYTKWFPYEEYIELKLYEDKVVPNNSNLIVVLNLSKDVSVMAIYNKVNGQYVYMYSIEDILPIKSLEFRPYPDKDYNLIISHQKLDERLGAFYYDEFLEIWGFNSNSFKELFRKTTYSEEIYNLNWVNPDEPKNKWQKNIKTGSVDFPSDKEIITKTTTESFLALSDKFPKPDEFKFLQKSSSTENYLWDEKSNKYILDTKNTSNLSDPLDFLSELLSINGENYKIVKTN</sequence>
<gene>
    <name evidence="2" type="ORF">CCE28_12295</name>
</gene>